<dbReference type="PIRSF" id="PIRSF017617">
    <property type="entry name" value="Thr_aldolase"/>
    <property type="match status" value="1"/>
</dbReference>
<sequence length="361" mass="37331">MSGVRADLRVDLRSDTLTRPTAAMRRAMAEAEVGDDVYAEDPTTNALEARVAGLLGHEAGLFFPTGSLANVLGVRLVVAPGEELLCDALAHVVRAELGAHAVTSGVTTRTWHAPRGLLDDDAVDRVVAMMTPDAGPYLVSTAAVAVEDTHNFGGGTVQPLASLHRLHAATSSAGVALHLDGARLWNAAVVQGADHPGGWQGVVREIGGLVATASVCLSKGLGAPVGSVLVSSAENIARARIWRKRMGGGMRQTGLLAAAGLHALDHHVERLADDHARARRIAEAAAAARPGCTDPAAVETNIVVLDVDDARAFVLAAAERGVALSALGPKTVRLVTHLDVDDEGTDLAVAVLTELLSPRTS</sequence>
<dbReference type="InterPro" id="IPR015424">
    <property type="entry name" value="PyrdxlP-dep_Trfase"/>
</dbReference>
<dbReference type="FunFam" id="3.40.640.10:FF:000030">
    <property type="entry name" value="Low-specificity L-threonine aldolase"/>
    <property type="match status" value="1"/>
</dbReference>
<evidence type="ECO:0000313" key="8">
    <source>
        <dbReference type="Proteomes" id="UP000245469"/>
    </source>
</evidence>
<dbReference type="GO" id="GO:0005829">
    <property type="term" value="C:cytosol"/>
    <property type="evidence" value="ECO:0007669"/>
    <property type="project" value="TreeGrafter"/>
</dbReference>
<dbReference type="Gene3D" id="3.90.1150.10">
    <property type="entry name" value="Aspartate Aminotransferase, domain 1"/>
    <property type="match status" value="1"/>
</dbReference>
<evidence type="ECO:0000256" key="4">
    <source>
        <dbReference type="ARBA" id="ARBA00023239"/>
    </source>
</evidence>
<dbReference type="Gene3D" id="3.40.640.10">
    <property type="entry name" value="Type I PLP-dependent aspartate aminotransferase-like (Major domain)"/>
    <property type="match status" value="1"/>
</dbReference>
<dbReference type="InterPro" id="IPR001597">
    <property type="entry name" value="ArAA_b-elim_lyase/Thr_aldolase"/>
</dbReference>
<keyword evidence="8" id="KW-1185">Reference proteome</keyword>
<dbReference type="InterPro" id="IPR015422">
    <property type="entry name" value="PyrdxlP-dep_Trfase_small"/>
</dbReference>
<dbReference type="RefSeq" id="WP_172601938.1">
    <property type="nucleotide sequence ID" value="NZ_QGDQ01000011.1"/>
</dbReference>
<evidence type="ECO:0000256" key="2">
    <source>
        <dbReference type="ARBA" id="ARBA00006966"/>
    </source>
</evidence>
<evidence type="ECO:0000313" key="7">
    <source>
        <dbReference type="EMBL" id="PWJ53722.1"/>
    </source>
</evidence>
<dbReference type="PANTHER" id="PTHR48097:SF9">
    <property type="entry name" value="L-THREONINE ALDOLASE"/>
    <property type="match status" value="1"/>
</dbReference>
<dbReference type="GO" id="GO:0006567">
    <property type="term" value="P:L-threonine catabolic process"/>
    <property type="evidence" value="ECO:0007669"/>
    <property type="project" value="TreeGrafter"/>
</dbReference>
<keyword evidence="3" id="KW-0663">Pyridoxal phosphate</keyword>
<gene>
    <name evidence="7" type="ORF">BXY45_111125</name>
</gene>
<dbReference type="Pfam" id="PF01212">
    <property type="entry name" value="Beta_elim_lyase"/>
    <property type="match status" value="1"/>
</dbReference>
<dbReference type="SUPFAM" id="SSF53383">
    <property type="entry name" value="PLP-dependent transferases"/>
    <property type="match status" value="1"/>
</dbReference>
<organism evidence="7 8">
    <name type="scientific">Quadrisphaera granulorum</name>
    <dbReference type="NCBI Taxonomy" id="317664"/>
    <lineage>
        <taxon>Bacteria</taxon>
        <taxon>Bacillati</taxon>
        <taxon>Actinomycetota</taxon>
        <taxon>Actinomycetes</taxon>
        <taxon>Kineosporiales</taxon>
        <taxon>Kineosporiaceae</taxon>
        <taxon>Quadrisphaera</taxon>
    </lineage>
</organism>
<feature type="domain" description="Aromatic amino acid beta-eliminating lyase/threonine aldolase" evidence="6">
    <location>
        <begin position="11"/>
        <end position="306"/>
    </location>
</feature>
<evidence type="ECO:0000256" key="5">
    <source>
        <dbReference type="PIRSR" id="PIRSR017617-1"/>
    </source>
</evidence>
<feature type="modified residue" description="N6-(pyridoxal phosphate)lysine" evidence="5">
    <location>
        <position position="219"/>
    </location>
</feature>
<comment type="caution">
    <text evidence="7">The sequence shown here is derived from an EMBL/GenBank/DDBJ whole genome shotgun (WGS) entry which is preliminary data.</text>
</comment>
<reference evidence="7 8" key="1">
    <citation type="submission" date="2018-03" db="EMBL/GenBank/DDBJ databases">
        <title>Genomic Encyclopedia of Archaeal and Bacterial Type Strains, Phase II (KMG-II): from individual species to whole genera.</title>
        <authorList>
            <person name="Goeker M."/>
        </authorList>
    </citation>
    <scope>NUCLEOTIDE SEQUENCE [LARGE SCALE GENOMIC DNA]</scope>
    <source>
        <strain evidence="7 8">DSM 44889</strain>
    </source>
</reference>
<protein>
    <submittedName>
        <fullName evidence="7">L-threonine aldolase</fullName>
    </submittedName>
</protein>
<dbReference type="AlphaFoldDB" id="A0A316A8A4"/>
<dbReference type="EMBL" id="QGDQ01000011">
    <property type="protein sequence ID" value="PWJ53722.1"/>
    <property type="molecule type" value="Genomic_DNA"/>
</dbReference>
<name>A0A316A8A4_9ACTN</name>
<dbReference type="NCBIfam" id="NF041359">
    <property type="entry name" value="GntG_guanitoxin"/>
    <property type="match status" value="1"/>
</dbReference>
<dbReference type="Proteomes" id="UP000245469">
    <property type="component" value="Unassembled WGS sequence"/>
</dbReference>
<accession>A0A316A8A4</accession>
<evidence type="ECO:0000259" key="6">
    <source>
        <dbReference type="Pfam" id="PF01212"/>
    </source>
</evidence>
<proteinExistence type="inferred from homology"/>
<dbReference type="PANTHER" id="PTHR48097">
    <property type="entry name" value="L-THREONINE ALDOLASE-RELATED"/>
    <property type="match status" value="1"/>
</dbReference>
<comment type="cofactor">
    <cofactor evidence="1">
        <name>pyridoxal 5'-phosphate</name>
        <dbReference type="ChEBI" id="CHEBI:597326"/>
    </cofactor>
</comment>
<dbReference type="GO" id="GO:0008732">
    <property type="term" value="F:L-allo-threonine aldolase activity"/>
    <property type="evidence" value="ECO:0007669"/>
    <property type="project" value="TreeGrafter"/>
</dbReference>
<comment type="similarity">
    <text evidence="2">Belongs to the threonine aldolase family.</text>
</comment>
<dbReference type="GO" id="GO:0006545">
    <property type="term" value="P:glycine biosynthetic process"/>
    <property type="evidence" value="ECO:0007669"/>
    <property type="project" value="TreeGrafter"/>
</dbReference>
<evidence type="ECO:0000256" key="1">
    <source>
        <dbReference type="ARBA" id="ARBA00001933"/>
    </source>
</evidence>
<dbReference type="InterPro" id="IPR015421">
    <property type="entry name" value="PyrdxlP-dep_Trfase_major"/>
</dbReference>
<evidence type="ECO:0000256" key="3">
    <source>
        <dbReference type="ARBA" id="ARBA00022898"/>
    </source>
</evidence>
<keyword evidence="4" id="KW-0456">Lyase</keyword>
<dbReference type="InterPro" id="IPR023603">
    <property type="entry name" value="Low_specificity_L-TA-like"/>
</dbReference>